<proteinExistence type="predicted"/>
<gene>
    <name evidence="2" type="ORF">DB31_4382</name>
</gene>
<dbReference type="InterPro" id="IPR029068">
    <property type="entry name" value="Glyas_Bleomycin-R_OHBP_Dase"/>
</dbReference>
<dbReference type="PANTHER" id="PTHR35908">
    <property type="entry name" value="HYPOTHETICAL FUSION PROTEIN"/>
    <property type="match status" value="1"/>
</dbReference>
<evidence type="ECO:0000259" key="1">
    <source>
        <dbReference type="Pfam" id="PF18029"/>
    </source>
</evidence>
<dbReference type="Gene3D" id="3.10.180.10">
    <property type="entry name" value="2,3-Dihydroxybiphenyl 1,2-Dioxygenase, domain 1"/>
    <property type="match status" value="1"/>
</dbReference>
<dbReference type="PATRIC" id="fig|394096.3.peg.8114"/>
<dbReference type="AlphaFoldDB" id="A0A085W2M6"/>
<dbReference type="Pfam" id="PF18029">
    <property type="entry name" value="Glyoxalase_6"/>
    <property type="match status" value="1"/>
</dbReference>
<evidence type="ECO:0000313" key="3">
    <source>
        <dbReference type="Proteomes" id="UP000028725"/>
    </source>
</evidence>
<dbReference type="OrthoDB" id="5524593at2"/>
<protein>
    <recommendedName>
        <fullName evidence="1">Glyoxalase-like domain-containing protein</fullName>
    </recommendedName>
</protein>
<dbReference type="PANTHER" id="PTHR35908:SF1">
    <property type="entry name" value="CONSERVED PROTEIN"/>
    <property type="match status" value="1"/>
</dbReference>
<dbReference type="EMBL" id="JMCB01000024">
    <property type="protein sequence ID" value="KFE61939.1"/>
    <property type="molecule type" value="Genomic_DNA"/>
</dbReference>
<sequence>MHHSRFCALVIDCKVEDIDAAATFWSQAFGRPVNTPPPDAGPYRDLAVSQDEPMILLQKVDHDSRVHLDIETDDIEAEVKRLEALGAKRVAFVKRWWVMEAPTGQRFCVVRPQRGPLNAQNANVWNDAATTP</sequence>
<reference evidence="2 3" key="1">
    <citation type="submission" date="2014-04" db="EMBL/GenBank/DDBJ databases">
        <title>Genome assembly of Hyalangium minutum DSM 14724.</title>
        <authorList>
            <person name="Sharma G."/>
            <person name="Subramanian S."/>
        </authorList>
    </citation>
    <scope>NUCLEOTIDE SEQUENCE [LARGE SCALE GENOMIC DNA]</scope>
    <source>
        <strain evidence="2 3">DSM 14724</strain>
    </source>
</reference>
<dbReference type="Proteomes" id="UP000028725">
    <property type="component" value="Unassembled WGS sequence"/>
</dbReference>
<keyword evidence="3" id="KW-1185">Reference proteome</keyword>
<evidence type="ECO:0000313" key="2">
    <source>
        <dbReference type="EMBL" id="KFE61939.1"/>
    </source>
</evidence>
<dbReference type="SUPFAM" id="SSF54593">
    <property type="entry name" value="Glyoxalase/Bleomycin resistance protein/Dihydroxybiphenyl dioxygenase"/>
    <property type="match status" value="1"/>
</dbReference>
<dbReference type="InterPro" id="IPR041581">
    <property type="entry name" value="Glyoxalase_6"/>
</dbReference>
<comment type="caution">
    <text evidence="2">The sequence shown here is derived from an EMBL/GenBank/DDBJ whole genome shotgun (WGS) entry which is preliminary data.</text>
</comment>
<name>A0A085W2M6_9BACT</name>
<accession>A0A085W2M6</accession>
<feature type="domain" description="Glyoxalase-like" evidence="1">
    <location>
        <begin position="9"/>
        <end position="110"/>
    </location>
</feature>
<dbReference type="STRING" id="394096.DB31_4382"/>
<dbReference type="RefSeq" id="WP_044198158.1">
    <property type="nucleotide sequence ID" value="NZ_JMCB01000024.1"/>
</dbReference>
<organism evidence="2 3">
    <name type="scientific">Hyalangium minutum</name>
    <dbReference type="NCBI Taxonomy" id="394096"/>
    <lineage>
        <taxon>Bacteria</taxon>
        <taxon>Pseudomonadati</taxon>
        <taxon>Myxococcota</taxon>
        <taxon>Myxococcia</taxon>
        <taxon>Myxococcales</taxon>
        <taxon>Cystobacterineae</taxon>
        <taxon>Archangiaceae</taxon>
        <taxon>Hyalangium</taxon>
    </lineage>
</organism>